<proteinExistence type="predicted"/>
<dbReference type="InterPro" id="IPR007627">
    <property type="entry name" value="RNA_pol_sigma70_r2"/>
</dbReference>
<feature type="domain" description="RNA polymerase sigma factor 70 region 4 type 2" evidence="3">
    <location>
        <begin position="109"/>
        <end position="160"/>
    </location>
</feature>
<dbReference type="AlphaFoldDB" id="A0A0A5HRM4"/>
<evidence type="ECO:0000259" key="2">
    <source>
        <dbReference type="Pfam" id="PF04542"/>
    </source>
</evidence>
<evidence type="ECO:0000256" key="1">
    <source>
        <dbReference type="ARBA" id="ARBA00011344"/>
    </source>
</evidence>
<dbReference type="InterPro" id="IPR014303">
    <property type="entry name" value="RNA_pol_sigma-70_ECF"/>
</dbReference>
<feature type="domain" description="RNA polymerase sigma-70 region 2" evidence="2">
    <location>
        <begin position="8"/>
        <end position="70"/>
    </location>
</feature>
<sequence>MQISNDEFRSYQPLLFSLGYRMLGSIAETEDVVQDTFLQAYQVDERKVENKKAYLCKMMTNRCLDVLKSSRVKREQYIGPWNPEPLLLTESGDENPADRLLQKEGLSIAYLRMMEHLTPEERAVLLLRDVFEFSHGEAAEIVGKKSDACRKIYSRAKKKILDVEEENLPYEKNRSIVNHFIRAFQNNDREALLKLVSENVTLYSDGGGKVRVAIKPVVTSARVIPFLFSIGKNVPDDFYYEIRNVNGQPALVNFMNGGMQSIVSFFVVEDEIQEVYITMNPEKLPVE</sequence>
<dbReference type="RefSeq" id="WP_027447040.1">
    <property type="nucleotide sequence ID" value="NZ_AULJ01000046.1"/>
</dbReference>
<dbReference type="OrthoDB" id="3211555at2"/>
<dbReference type="NCBIfam" id="TIGR02957">
    <property type="entry name" value="SigX4"/>
    <property type="match status" value="1"/>
</dbReference>
<dbReference type="Pfam" id="PF08281">
    <property type="entry name" value="Sigma70_r4_2"/>
    <property type="match status" value="1"/>
</dbReference>
<keyword evidence="5" id="KW-1185">Reference proteome</keyword>
<dbReference type="Pfam" id="PF04542">
    <property type="entry name" value="Sigma70_r2"/>
    <property type="match status" value="1"/>
</dbReference>
<dbReference type="STRING" id="1385511.GCA_000425225_03446"/>
<dbReference type="eggNOG" id="COG1595">
    <property type="taxonomic scope" value="Bacteria"/>
</dbReference>
<dbReference type="EMBL" id="AVPF01000032">
    <property type="protein sequence ID" value="KGX86282.1"/>
    <property type="molecule type" value="Genomic_DNA"/>
</dbReference>
<dbReference type="PANTHER" id="PTHR30173:SF36">
    <property type="entry name" value="ECF RNA POLYMERASE SIGMA FACTOR SIGJ"/>
    <property type="match status" value="1"/>
</dbReference>
<dbReference type="InterPro" id="IPR013324">
    <property type="entry name" value="RNA_pol_sigma_r3/r4-like"/>
</dbReference>
<dbReference type="Gene3D" id="1.10.1740.10">
    <property type="match status" value="1"/>
</dbReference>
<dbReference type="InterPro" id="IPR014284">
    <property type="entry name" value="RNA_pol_sigma-70_dom"/>
</dbReference>
<reference evidence="4 5" key="1">
    <citation type="submission" date="2013-08" db="EMBL/GenBank/DDBJ databases">
        <authorList>
            <person name="Huang J."/>
            <person name="Wang G."/>
        </authorList>
    </citation>
    <scope>NUCLEOTIDE SEQUENCE [LARGE SCALE GENOMIC DNA]</scope>
    <source>
        <strain evidence="4 5">BH030004</strain>
    </source>
</reference>
<dbReference type="SUPFAM" id="SSF88946">
    <property type="entry name" value="Sigma2 domain of RNA polymerase sigma factors"/>
    <property type="match status" value="1"/>
</dbReference>
<dbReference type="GO" id="GO:0006352">
    <property type="term" value="P:DNA-templated transcription initiation"/>
    <property type="evidence" value="ECO:0007669"/>
    <property type="project" value="InterPro"/>
</dbReference>
<evidence type="ECO:0000259" key="3">
    <source>
        <dbReference type="Pfam" id="PF08281"/>
    </source>
</evidence>
<dbReference type="SUPFAM" id="SSF54427">
    <property type="entry name" value="NTF2-like"/>
    <property type="match status" value="1"/>
</dbReference>
<dbReference type="InterPro" id="IPR013325">
    <property type="entry name" value="RNA_pol_sigma_r2"/>
</dbReference>
<dbReference type="PANTHER" id="PTHR30173">
    <property type="entry name" value="SIGMA 19 FACTOR"/>
    <property type="match status" value="1"/>
</dbReference>
<dbReference type="GO" id="GO:0003677">
    <property type="term" value="F:DNA binding"/>
    <property type="evidence" value="ECO:0007669"/>
    <property type="project" value="InterPro"/>
</dbReference>
<dbReference type="InterPro" id="IPR036388">
    <property type="entry name" value="WH-like_DNA-bd_sf"/>
</dbReference>
<name>A0A0A5HRM4_9BACI</name>
<gene>
    <name evidence="4" type="ORF">N783_12450</name>
</gene>
<evidence type="ECO:0000313" key="4">
    <source>
        <dbReference type="EMBL" id="KGX86282.1"/>
    </source>
</evidence>
<comment type="caution">
    <text evidence="4">The sequence shown here is derived from an EMBL/GenBank/DDBJ whole genome shotgun (WGS) entry which is preliminary data.</text>
</comment>
<dbReference type="InterPro" id="IPR032710">
    <property type="entry name" value="NTF2-like_dom_sf"/>
</dbReference>
<dbReference type="NCBIfam" id="TIGR02937">
    <property type="entry name" value="sigma70-ECF"/>
    <property type="match status" value="1"/>
</dbReference>
<evidence type="ECO:0000313" key="5">
    <source>
        <dbReference type="Proteomes" id="UP000030403"/>
    </source>
</evidence>
<protein>
    <submittedName>
        <fullName evidence="4">RNA polymerase sigma factor</fullName>
    </submittedName>
</protein>
<dbReference type="GO" id="GO:0016987">
    <property type="term" value="F:sigma factor activity"/>
    <property type="evidence" value="ECO:0007669"/>
    <property type="project" value="InterPro"/>
</dbReference>
<dbReference type="NCBIfam" id="NF007214">
    <property type="entry name" value="PRK09636.1"/>
    <property type="match status" value="1"/>
</dbReference>
<dbReference type="Proteomes" id="UP000030403">
    <property type="component" value="Unassembled WGS sequence"/>
</dbReference>
<dbReference type="InterPro" id="IPR013249">
    <property type="entry name" value="RNA_pol_sigma70_r4_t2"/>
</dbReference>
<dbReference type="InterPro" id="IPR052704">
    <property type="entry name" value="ECF_Sigma-70_Domain"/>
</dbReference>
<dbReference type="SUPFAM" id="SSF88659">
    <property type="entry name" value="Sigma3 and sigma4 domains of RNA polymerase sigma factors"/>
    <property type="match status" value="1"/>
</dbReference>
<dbReference type="Gene3D" id="1.10.10.10">
    <property type="entry name" value="Winged helix-like DNA-binding domain superfamily/Winged helix DNA-binding domain"/>
    <property type="match status" value="1"/>
</dbReference>
<comment type="subunit">
    <text evidence="1">Interacts transiently with the RNA polymerase catalytic core formed by RpoA, RpoB, RpoC and RpoZ (2 alpha, 1 beta, 1 beta' and 1 omega subunit) to form the RNA polymerase holoenzyme that can initiate transcription.</text>
</comment>
<organism evidence="4 5">
    <name type="scientific">Pontibacillus marinus BH030004 = DSM 16465</name>
    <dbReference type="NCBI Taxonomy" id="1385511"/>
    <lineage>
        <taxon>Bacteria</taxon>
        <taxon>Bacillati</taxon>
        <taxon>Bacillota</taxon>
        <taxon>Bacilli</taxon>
        <taxon>Bacillales</taxon>
        <taxon>Bacillaceae</taxon>
        <taxon>Pontibacillus</taxon>
    </lineage>
</organism>
<accession>A0A0A5HRM4</accession>